<keyword evidence="10 12" id="KW-0472">Membrane</keyword>
<feature type="transmembrane region" description="Helical" evidence="12">
    <location>
        <begin position="51"/>
        <end position="70"/>
    </location>
</feature>
<evidence type="ECO:0000256" key="2">
    <source>
        <dbReference type="ARBA" id="ARBA00004673"/>
    </source>
</evidence>
<evidence type="ECO:0000256" key="10">
    <source>
        <dbReference type="ARBA" id="ARBA00023136"/>
    </source>
</evidence>
<keyword evidence="14" id="KW-1185">Reference proteome</keyword>
<evidence type="ECO:0000256" key="4">
    <source>
        <dbReference type="ARBA" id="ARBA00017004"/>
    </source>
</evidence>
<evidence type="ECO:0000256" key="9">
    <source>
        <dbReference type="ARBA" id="ARBA00023128"/>
    </source>
</evidence>
<comment type="similarity">
    <text evidence="3">Belongs to the cytochrome c oxidase VIIc family.</text>
</comment>
<dbReference type="AlphaFoldDB" id="A0ABD3XQC7"/>
<keyword evidence="7" id="KW-0809">Transit peptide</keyword>
<dbReference type="GO" id="GO:0005743">
    <property type="term" value="C:mitochondrial inner membrane"/>
    <property type="evidence" value="ECO:0007669"/>
    <property type="project" value="UniProtKB-SubCell"/>
</dbReference>
<dbReference type="CDD" id="cd00929">
    <property type="entry name" value="Cyt_c_Oxidase_VIIc"/>
    <property type="match status" value="1"/>
</dbReference>
<name>A0ABD3XQC7_SINWO</name>
<evidence type="ECO:0000256" key="12">
    <source>
        <dbReference type="SAM" id="Phobius"/>
    </source>
</evidence>
<comment type="caution">
    <text evidence="13">The sequence shown here is derived from an EMBL/GenBank/DDBJ whole genome shotgun (WGS) entry which is preliminary data.</text>
</comment>
<dbReference type="GO" id="GO:0045277">
    <property type="term" value="C:respiratory chain complex IV"/>
    <property type="evidence" value="ECO:0007669"/>
    <property type="project" value="UniProtKB-ARBA"/>
</dbReference>
<proteinExistence type="inferred from homology"/>
<comment type="pathway">
    <text evidence="2">Energy metabolism; oxidative phosphorylation.</text>
</comment>
<evidence type="ECO:0000256" key="11">
    <source>
        <dbReference type="ARBA" id="ARBA00031140"/>
    </source>
</evidence>
<gene>
    <name evidence="13" type="ORF">ACJMK2_027162</name>
</gene>
<dbReference type="PANTHER" id="PTHR13313:SF0">
    <property type="entry name" value="CYTOCHROME C OXIDASE SUBUNIT 7C, MITOCHONDRIAL"/>
    <property type="match status" value="1"/>
</dbReference>
<dbReference type="Pfam" id="PF02935">
    <property type="entry name" value="COX7C"/>
    <property type="match status" value="1"/>
</dbReference>
<keyword evidence="5 12" id="KW-0812">Transmembrane</keyword>
<protein>
    <recommendedName>
        <fullName evidence="4">Cytochrome c oxidase subunit 7C, mitochondrial</fullName>
    </recommendedName>
    <alternativeName>
        <fullName evidence="11">Cytochrome c oxidase polypeptide VIIc</fullName>
    </alternativeName>
</protein>
<keyword evidence="6" id="KW-0999">Mitochondrion inner membrane</keyword>
<dbReference type="EMBL" id="JBJQND010000002">
    <property type="protein sequence ID" value="KAL3887213.1"/>
    <property type="molecule type" value="Genomic_DNA"/>
</dbReference>
<evidence type="ECO:0000256" key="5">
    <source>
        <dbReference type="ARBA" id="ARBA00022692"/>
    </source>
</evidence>
<dbReference type="Proteomes" id="UP001634394">
    <property type="component" value="Unassembled WGS sequence"/>
</dbReference>
<dbReference type="SUPFAM" id="SSF81427">
    <property type="entry name" value="Mitochondrial cytochrome c oxidase subunit VIIc (aka VIIIa)"/>
    <property type="match status" value="1"/>
</dbReference>
<evidence type="ECO:0000256" key="1">
    <source>
        <dbReference type="ARBA" id="ARBA00004434"/>
    </source>
</evidence>
<evidence type="ECO:0000313" key="14">
    <source>
        <dbReference type="Proteomes" id="UP001634394"/>
    </source>
</evidence>
<evidence type="ECO:0000313" key="13">
    <source>
        <dbReference type="EMBL" id="KAL3887213.1"/>
    </source>
</evidence>
<keyword evidence="9" id="KW-0496">Mitochondrion</keyword>
<evidence type="ECO:0000256" key="8">
    <source>
        <dbReference type="ARBA" id="ARBA00022989"/>
    </source>
</evidence>
<dbReference type="InterPro" id="IPR004202">
    <property type="entry name" value="COX7C/Cox8"/>
</dbReference>
<evidence type="ECO:0000256" key="3">
    <source>
        <dbReference type="ARBA" id="ARBA00010514"/>
    </source>
</evidence>
<dbReference type="InterPro" id="IPR036636">
    <property type="entry name" value="COX7C/Cox8_sf"/>
</dbReference>
<comment type="subcellular location">
    <subcellularLocation>
        <location evidence="1">Mitochondrion inner membrane</location>
        <topology evidence="1">Single-pass membrane protein</topology>
    </subcellularLocation>
</comment>
<reference evidence="13 14" key="1">
    <citation type="submission" date="2024-11" db="EMBL/GenBank/DDBJ databases">
        <title>Chromosome-level genome assembly of the freshwater bivalve Anodonta woodiana.</title>
        <authorList>
            <person name="Chen X."/>
        </authorList>
    </citation>
    <scope>NUCLEOTIDE SEQUENCE [LARGE SCALE GENOMIC DNA]</scope>
    <source>
        <strain evidence="13">MN2024</strain>
        <tissue evidence="13">Gills</tissue>
    </source>
</reference>
<accession>A0ABD3XQC7</accession>
<sequence>MASVVKMCLTRMNLGKVARRFSTSVVKRGEIHQHGIPGANLPIDISNRYKLTAIFTIFMCSSFSLPFIVVRHQLLKKNM</sequence>
<dbReference type="FunFam" id="4.10.49.10:FF:000001">
    <property type="entry name" value="Cytochrome c oxidase subunit 7C"/>
    <property type="match status" value="1"/>
</dbReference>
<keyword evidence="8 12" id="KW-1133">Transmembrane helix</keyword>
<evidence type="ECO:0000256" key="7">
    <source>
        <dbReference type="ARBA" id="ARBA00022946"/>
    </source>
</evidence>
<dbReference type="PANTHER" id="PTHR13313">
    <property type="entry name" value="CYTOCHROME C OXIDASE SUBUNIT VIIC"/>
    <property type="match status" value="1"/>
</dbReference>
<dbReference type="Gene3D" id="4.10.49.10">
    <property type="entry name" value="Cytochrome c oxidase subunit VIIc"/>
    <property type="match status" value="1"/>
</dbReference>
<organism evidence="13 14">
    <name type="scientific">Sinanodonta woodiana</name>
    <name type="common">Chinese pond mussel</name>
    <name type="synonym">Anodonta woodiana</name>
    <dbReference type="NCBI Taxonomy" id="1069815"/>
    <lineage>
        <taxon>Eukaryota</taxon>
        <taxon>Metazoa</taxon>
        <taxon>Spiralia</taxon>
        <taxon>Lophotrochozoa</taxon>
        <taxon>Mollusca</taxon>
        <taxon>Bivalvia</taxon>
        <taxon>Autobranchia</taxon>
        <taxon>Heteroconchia</taxon>
        <taxon>Palaeoheterodonta</taxon>
        <taxon>Unionida</taxon>
        <taxon>Unionoidea</taxon>
        <taxon>Unionidae</taxon>
        <taxon>Unioninae</taxon>
        <taxon>Sinanodonta</taxon>
    </lineage>
</organism>
<evidence type="ECO:0000256" key="6">
    <source>
        <dbReference type="ARBA" id="ARBA00022792"/>
    </source>
</evidence>